<keyword evidence="2" id="KW-1185">Reference proteome</keyword>
<accession>A0ABS0AX73</accession>
<organism evidence="1 2">
    <name type="scientific">Candidatus Neptunichlamydia vexilliferae</name>
    <dbReference type="NCBI Taxonomy" id="1651774"/>
    <lineage>
        <taxon>Bacteria</taxon>
        <taxon>Pseudomonadati</taxon>
        <taxon>Chlamydiota</taxon>
        <taxon>Chlamydiia</taxon>
        <taxon>Parachlamydiales</taxon>
        <taxon>Simkaniaceae</taxon>
        <taxon>Candidatus Neptunichlamydia</taxon>
    </lineage>
</organism>
<dbReference type="RefSeq" id="WP_194847011.1">
    <property type="nucleotide sequence ID" value="NZ_JAAEJV010000003.1"/>
</dbReference>
<evidence type="ECO:0000313" key="2">
    <source>
        <dbReference type="Proteomes" id="UP001194714"/>
    </source>
</evidence>
<evidence type="ECO:0000313" key="1">
    <source>
        <dbReference type="EMBL" id="MBF5058728.1"/>
    </source>
</evidence>
<proteinExistence type="predicted"/>
<sequence length="241" mass="28265">MANSVITKSLKELLLDYLKKHRKADLLTTYFFFLEKKYHIEPVLFIREKTIYQSKAELLKTLEEAGKLWRETEIKIQVGTQSVNEATKKIYICPFTGKVFGDNTHPNPQDAIYDWVSKCPENTERVDGMKVKRFFVSEDPEVIKNYIQKRREPITKIVFSSGVTGKLFGSKKAVIDDFKKNQLKEMELVDVPSQNRFKIEDHFMEFIQEHLDDTKISAFVDAMAKEDAFKTHVERWVEENQ</sequence>
<dbReference type="InterPro" id="IPR024484">
    <property type="entry name" value="DUF2709"/>
</dbReference>
<dbReference type="Proteomes" id="UP001194714">
    <property type="component" value="Unassembled WGS sequence"/>
</dbReference>
<comment type="caution">
    <text evidence="1">The sequence shown here is derived from an EMBL/GenBank/DDBJ whole genome shotgun (WGS) entry which is preliminary data.</text>
</comment>
<protein>
    <submittedName>
        <fullName evidence="1">Uncharacterized protein</fullName>
    </submittedName>
</protein>
<dbReference type="EMBL" id="JAAEJV010000003">
    <property type="protein sequence ID" value="MBF5058728.1"/>
    <property type="molecule type" value="Genomic_DNA"/>
</dbReference>
<reference evidence="1 2" key="1">
    <citation type="submission" date="2020-01" db="EMBL/GenBank/DDBJ databases">
        <title>Draft genome sequence of Cand. Neptunochlamydia vexilliferae K9.</title>
        <authorList>
            <person name="Schulz F."/>
            <person name="Koestlbacher S."/>
            <person name="Wascher F."/>
            <person name="Pizzetti I."/>
            <person name="Horn M."/>
        </authorList>
    </citation>
    <scope>NUCLEOTIDE SEQUENCE [LARGE SCALE GENOMIC DNA]</scope>
    <source>
        <strain evidence="1 2">K9</strain>
    </source>
</reference>
<dbReference type="Pfam" id="PF10915">
    <property type="entry name" value="DUF2709"/>
    <property type="match status" value="1"/>
</dbReference>
<gene>
    <name evidence="1" type="ORF">NEPTK9_000227</name>
</gene>
<name>A0ABS0AX73_9BACT</name>